<dbReference type="EC" id="2.3.1.15" evidence="2"/>
<dbReference type="EMBL" id="CP001928">
    <property type="protein sequence ID" value="ADI37772.1"/>
    <property type="molecule type" value="Genomic_DNA"/>
</dbReference>
<dbReference type="OrthoDB" id="20345at2"/>
<evidence type="ECO:0000313" key="3">
    <source>
        <dbReference type="Proteomes" id="UP000001505"/>
    </source>
</evidence>
<gene>
    <name evidence="2" type="primary">plsB</name>
    <name evidence="2" type="ordered locus">wcw_0400</name>
</gene>
<sequence>MDFQQRLQEIRSDFAYPKILLDSLEAFYSSYAQAVSQNGVDVADCQEPLLTFLDLLEAQLKSPFIFEPFHKKIRKPKDLYRFGIDFIRPLVQLEKSKILGLDIVEEIETGMKRGENAILFANHQIEPDPQAISLLLEKTYPDLVDRMIFVAGHRVTTDPMAVPLSMGCNLLCIYSKNYIDHPPEEKPRKIAHNQHTMKTMRDLLTEGGQCIYVAPSGGRDRPNAAGVVEVAPFDHQSIEMFHFIAKQSKTPTRFYPLALNTYPLLPPPDEIKKSLGEKRLPNTTPIHLAFGKEILFEQLPISINLDKKAQRIERARCIRSLVDQLYQLIV</sequence>
<reference evidence="2 3" key="1">
    <citation type="journal article" date="2010" name="PLoS ONE">
        <title>The Waddlia genome: a window into chlamydial biology.</title>
        <authorList>
            <person name="Bertelli C."/>
            <person name="Collyn F."/>
            <person name="Croxatto A."/>
            <person name="Ruckert C."/>
            <person name="Polkinghorne A."/>
            <person name="Kebbi-Beghdadi C."/>
            <person name="Goesmann A."/>
            <person name="Vaughan L."/>
            <person name="Greub G."/>
        </authorList>
    </citation>
    <scope>NUCLEOTIDE SEQUENCE [LARGE SCALE GENOMIC DNA]</scope>
    <source>
        <strain evidence="3">ATCC VR-1470 / WSU 86-1044</strain>
    </source>
</reference>
<keyword evidence="2" id="KW-0808">Transferase</keyword>
<dbReference type="Pfam" id="PF01553">
    <property type="entry name" value="Acyltransferase"/>
    <property type="match status" value="1"/>
</dbReference>
<dbReference type="InterPro" id="IPR002123">
    <property type="entry name" value="Plipid/glycerol_acylTrfase"/>
</dbReference>
<dbReference type="AlphaFoldDB" id="D6YUG1"/>
<evidence type="ECO:0000259" key="1">
    <source>
        <dbReference type="Pfam" id="PF01553"/>
    </source>
</evidence>
<dbReference type="KEGG" id="wch:wcw_0400"/>
<protein>
    <submittedName>
        <fullName evidence="2">Glycerol-3-phosphate acyltransferase</fullName>
        <ecNumber evidence="2">2.3.1.15</ecNumber>
    </submittedName>
</protein>
<dbReference type="InterPro" id="IPR016222">
    <property type="entry name" value="G3P_O-acylTrfase_chlp"/>
</dbReference>
<keyword evidence="3" id="KW-1185">Reference proteome</keyword>
<accession>D6YUG1</accession>
<evidence type="ECO:0000313" key="2">
    <source>
        <dbReference type="EMBL" id="ADI37772.1"/>
    </source>
</evidence>
<proteinExistence type="predicted"/>
<dbReference type="GO" id="GO:0006655">
    <property type="term" value="P:phosphatidylglycerol biosynthetic process"/>
    <property type="evidence" value="ECO:0007669"/>
    <property type="project" value="TreeGrafter"/>
</dbReference>
<name>D6YUG1_WADCW</name>
<dbReference type="eggNOG" id="COG0204">
    <property type="taxonomic scope" value="Bacteria"/>
</dbReference>
<dbReference type="SUPFAM" id="SSF69593">
    <property type="entry name" value="Glycerol-3-phosphate (1)-acyltransferase"/>
    <property type="match status" value="1"/>
</dbReference>
<dbReference type="Gene3D" id="3.40.1130.10">
    <property type="entry name" value="Glycerol-3-phosphate (1)-acyltransferase"/>
    <property type="match status" value="1"/>
</dbReference>
<organism evidence="2 3">
    <name type="scientific">Waddlia chondrophila (strain ATCC VR-1470 / WSU 86-1044)</name>
    <dbReference type="NCBI Taxonomy" id="716544"/>
    <lineage>
        <taxon>Bacteria</taxon>
        <taxon>Pseudomonadati</taxon>
        <taxon>Chlamydiota</taxon>
        <taxon>Chlamydiia</taxon>
        <taxon>Parachlamydiales</taxon>
        <taxon>Waddliaceae</taxon>
        <taxon>Waddlia</taxon>
    </lineage>
</organism>
<feature type="domain" description="Phospholipid/glycerol acyltransferase" evidence="1">
    <location>
        <begin position="111"/>
        <end position="240"/>
    </location>
</feature>
<dbReference type="HOGENOM" id="CLU_043091_0_0_0"/>
<dbReference type="PANTHER" id="PTHR35695">
    <property type="entry name" value="GLYCEROL-3-PHOSPHATE ACYLTRANSFERASE, CHLOROPLASTIC"/>
    <property type="match status" value="1"/>
</dbReference>
<dbReference type="Proteomes" id="UP000001505">
    <property type="component" value="Chromosome"/>
</dbReference>
<dbReference type="RefSeq" id="WP_013181500.1">
    <property type="nucleotide sequence ID" value="NC_014225.1"/>
</dbReference>
<dbReference type="GO" id="GO:0004366">
    <property type="term" value="F:glycerol-3-phosphate O-acyltransferase activity"/>
    <property type="evidence" value="ECO:0007669"/>
    <property type="project" value="UniProtKB-EC"/>
</dbReference>
<dbReference type="STRING" id="716544.wcw_0400"/>
<dbReference type="PANTHER" id="PTHR35695:SF1">
    <property type="entry name" value="GLYCEROL-3-PHOSPHATE ACYLTRANSFERASE, CHLOROPLASTIC"/>
    <property type="match status" value="1"/>
</dbReference>
<keyword evidence="2" id="KW-0012">Acyltransferase</keyword>